<dbReference type="SUPFAM" id="SSF47413">
    <property type="entry name" value="lambda repressor-like DNA-binding domains"/>
    <property type="match status" value="1"/>
</dbReference>
<name>A0ABU8Y728_9MICO</name>
<protein>
    <submittedName>
        <fullName evidence="2">Helix-turn-helix transcriptional regulator</fullName>
    </submittedName>
</protein>
<dbReference type="CDD" id="cd00093">
    <property type="entry name" value="HTH_XRE"/>
    <property type="match status" value="1"/>
</dbReference>
<dbReference type="Pfam" id="PF17765">
    <property type="entry name" value="MLTR_LBD"/>
    <property type="match status" value="1"/>
</dbReference>
<dbReference type="Proteomes" id="UP001370299">
    <property type="component" value="Unassembled WGS sequence"/>
</dbReference>
<proteinExistence type="predicted"/>
<dbReference type="InterPro" id="IPR001387">
    <property type="entry name" value="Cro/C1-type_HTH"/>
</dbReference>
<sequence length="297" mass="32507">MTTNRDDVKDFLVSRRARVRPEQVGLPGGPNRRVAGLRRSEVAMLADVSVEYYSRLERGSLSGVSDGVLHAIAGALLLDDAERDHLFDLARAANASPVRGQRRAATPKTLRVGLQYTLDTFTGGPAFIRNDRLDLLGANALGRALYADLFRRSERPNLARAAFLDRDWADAFHPDWDVAADQSVAILRTAAGHDPHDEDLQALIGELSTRSPEFRAKWGAHDVRRHATGEKHFVHPVVGVLDLHFEGSRLMSDPGLSLLLYSAEPGSPTADALRLLGSVAATEQRDSAEHRGTDVRS</sequence>
<dbReference type="InterPro" id="IPR010982">
    <property type="entry name" value="Lambda_DNA-bd_dom_sf"/>
</dbReference>
<feature type="domain" description="MmyB-like transcription regulator ligand binding" evidence="1">
    <location>
        <begin position="111"/>
        <end position="276"/>
    </location>
</feature>
<dbReference type="RefSeq" id="WP_123310087.1">
    <property type="nucleotide sequence ID" value="NZ_JBBKAP010000003.1"/>
</dbReference>
<accession>A0ABU8Y728</accession>
<dbReference type="InterPro" id="IPR041413">
    <property type="entry name" value="MLTR_LBD"/>
</dbReference>
<evidence type="ECO:0000259" key="1">
    <source>
        <dbReference type="Pfam" id="PF17765"/>
    </source>
</evidence>
<organism evidence="2 3">
    <name type="scientific">Curtobacterium citreum</name>
    <dbReference type="NCBI Taxonomy" id="2036"/>
    <lineage>
        <taxon>Bacteria</taxon>
        <taxon>Bacillati</taxon>
        <taxon>Actinomycetota</taxon>
        <taxon>Actinomycetes</taxon>
        <taxon>Micrococcales</taxon>
        <taxon>Microbacteriaceae</taxon>
        <taxon>Curtobacterium</taxon>
    </lineage>
</organism>
<comment type="caution">
    <text evidence="2">The sequence shown here is derived from an EMBL/GenBank/DDBJ whole genome shotgun (WGS) entry which is preliminary data.</text>
</comment>
<dbReference type="Gene3D" id="1.10.260.40">
    <property type="entry name" value="lambda repressor-like DNA-binding domains"/>
    <property type="match status" value="1"/>
</dbReference>
<evidence type="ECO:0000313" key="2">
    <source>
        <dbReference type="EMBL" id="MEK0170648.1"/>
    </source>
</evidence>
<gene>
    <name evidence="2" type="ORF">WMN62_04125</name>
</gene>
<dbReference type="EMBL" id="JBBLYY010000024">
    <property type="protein sequence ID" value="MEK0170648.1"/>
    <property type="molecule type" value="Genomic_DNA"/>
</dbReference>
<dbReference type="PANTHER" id="PTHR35010">
    <property type="entry name" value="BLL4672 PROTEIN-RELATED"/>
    <property type="match status" value="1"/>
</dbReference>
<dbReference type="Gene3D" id="3.30.450.180">
    <property type="match status" value="1"/>
</dbReference>
<dbReference type="PANTHER" id="PTHR35010:SF2">
    <property type="entry name" value="BLL4672 PROTEIN"/>
    <property type="match status" value="1"/>
</dbReference>
<evidence type="ECO:0000313" key="3">
    <source>
        <dbReference type="Proteomes" id="UP001370299"/>
    </source>
</evidence>
<dbReference type="Pfam" id="PF13560">
    <property type="entry name" value="HTH_31"/>
    <property type="match status" value="1"/>
</dbReference>
<keyword evidence="3" id="KW-1185">Reference proteome</keyword>
<reference evidence="2 3" key="1">
    <citation type="submission" date="2024-03" db="EMBL/GenBank/DDBJ databases">
        <title>Whole genomes of four grape xylem sap localized bacterial endophytes.</title>
        <authorList>
            <person name="Kumar G."/>
            <person name="Savka M.A."/>
        </authorList>
    </citation>
    <scope>NUCLEOTIDE SEQUENCE [LARGE SCALE GENOMIC DNA]</scope>
    <source>
        <strain evidence="2 3">RIT_GXS8</strain>
    </source>
</reference>